<evidence type="ECO:0000259" key="7">
    <source>
        <dbReference type="Pfam" id="PF04719"/>
    </source>
</evidence>
<organism evidence="8 9">
    <name type="scientific">Microbotryum silenes-dioicae</name>
    <dbReference type="NCBI Taxonomy" id="796604"/>
    <lineage>
        <taxon>Eukaryota</taxon>
        <taxon>Fungi</taxon>
        <taxon>Dikarya</taxon>
        <taxon>Basidiomycota</taxon>
        <taxon>Pucciniomycotina</taxon>
        <taxon>Microbotryomycetes</taxon>
        <taxon>Microbotryales</taxon>
        <taxon>Microbotryaceae</taxon>
        <taxon>Microbotryum</taxon>
    </lineage>
</organism>
<dbReference type="PANTHER" id="PTHR13218:SF8">
    <property type="entry name" value="TRANSCRIPTION INITIATION FACTOR TFIID SUBUNIT 11"/>
    <property type="match status" value="1"/>
</dbReference>
<dbReference type="SUPFAM" id="SSF47113">
    <property type="entry name" value="Histone-fold"/>
    <property type="match status" value="1"/>
</dbReference>
<dbReference type="Gene3D" id="1.10.20.10">
    <property type="entry name" value="Histone, subunit A"/>
    <property type="match status" value="1"/>
</dbReference>
<accession>A0A2X0P2B0</accession>
<dbReference type="CDD" id="cd08048">
    <property type="entry name" value="HFD_TAF11"/>
    <property type="match status" value="1"/>
</dbReference>
<evidence type="ECO:0000256" key="2">
    <source>
        <dbReference type="ARBA" id="ARBA00009788"/>
    </source>
</evidence>
<evidence type="ECO:0000256" key="1">
    <source>
        <dbReference type="ARBA" id="ARBA00004123"/>
    </source>
</evidence>
<feature type="compositionally biased region" description="Acidic residues" evidence="6">
    <location>
        <begin position="104"/>
        <end position="126"/>
    </location>
</feature>
<keyword evidence="3" id="KW-0805">Transcription regulation</keyword>
<proteinExistence type="inferred from homology"/>
<dbReference type="GO" id="GO:0016251">
    <property type="term" value="F:RNA polymerase II general transcription initiation factor activity"/>
    <property type="evidence" value="ECO:0007669"/>
    <property type="project" value="TreeGrafter"/>
</dbReference>
<dbReference type="InterPro" id="IPR009072">
    <property type="entry name" value="Histone-fold"/>
</dbReference>
<evidence type="ECO:0000256" key="5">
    <source>
        <dbReference type="ARBA" id="ARBA00023242"/>
    </source>
</evidence>
<sequence length="244" mass="26852">MPPMKRTFSQTMPPTERSGSAPSQIKAKVKKSKKARPPAASPGPASMGTPLASSPPYSGMMDSPRPRGRSRSRSRSASVAPGFGASKGKGKDRDAAQDEHAADPVEDAEDEDNEDEEELLFSDDEFGVNQKESAKQKQYLRVLLEHFDATQMDRYEAYRRSGLNKAVIRRLVNSVLQQSVSAPILTVVRGFAKVFVGEVVEKARSVANHDGPLTPDDLREGYRLYQAEHERVIAAPGKKKLFVR</sequence>
<evidence type="ECO:0000313" key="8">
    <source>
        <dbReference type="EMBL" id="SGY34541.1"/>
    </source>
</evidence>
<dbReference type="InterPro" id="IPR045127">
    <property type="entry name" value="TAF11-like"/>
</dbReference>
<dbReference type="STRING" id="796604.A0A2X0P2B0"/>
<dbReference type="GO" id="GO:0051123">
    <property type="term" value="P:RNA polymerase II preinitiation complex assembly"/>
    <property type="evidence" value="ECO:0007669"/>
    <property type="project" value="InterPro"/>
</dbReference>
<feature type="compositionally biased region" description="Basic and acidic residues" evidence="6">
    <location>
        <begin position="89"/>
        <end position="103"/>
    </location>
</feature>
<dbReference type="AlphaFoldDB" id="A0A2X0P2B0"/>
<reference evidence="8 9" key="1">
    <citation type="submission" date="2016-11" db="EMBL/GenBank/DDBJ databases">
        <authorList>
            <person name="Jaros S."/>
            <person name="Januszkiewicz K."/>
            <person name="Wedrychowicz H."/>
        </authorList>
    </citation>
    <scope>NUCLEOTIDE SEQUENCE [LARGE SCALE GENOMIC DNA]</scope>
</reference>
<dbReference type="EMBL" id="FQNC01000041">
    <property type="protein sequence ID" value="SGY34541.1"/>
    <property type="molecule type" value="Genomic_DNA"/>
</dbReference>
<dbReference type="InterPro" id="IPR006809">
    <property type="entry name" value="TAFII28_dom"/>
</dbReference>
<evidence type="ECO:0000256" key="3">
    <source>
        <dbReference type="ARBA" id="ARBA00023015"/>
    </source>
</evidence>
<dbReference type="GO" id="GO:0005669">
    <property type="term" value="C:transcription factor TFIID complex"/>
    <property type="evidence" value="ECO:0007669"/>
    <property type="project" value="InterPro"/>
</dbReference>
<keyword evidence="4" id="KW-0804">Transcription</keyword>
<feature type="domain" description="TAFII28-like protein" evidence="7">
    <location>
        <begin position="142"/>
        <end position="223"/>
    </location>
</feature>
<evidence type="ECO:0000256" key="4">
    <source>
        <dbReference type="ARBA" id="ARBA00023163"/>
    </source>
</evidence>
<dbReference type="Proteomes" id="UP000249464">
    <property type="component" value="Unassembled WGS sequence"/>
</dbReference>
<comment type="subcellular location">
    <subcellularLocation>
        <location evidence="1">Nucleus</location>
    </subcellularLocation>
</comment>
<feature type="compositionally biased region" description="Polar residues" evidence="6">
    <location>
        <begin position="7"/>
        <end position="21"/>
    </location>
</feature>
<feature type="region of interest" description="Disordered" evidence="6">
    <location>
        <begin position="1"/>
        <end position="127"/>
    </location>
</feature>
<keyword evidence="5" id="KW-0539">Nucleus</keyword>
<dbReference type="GO" id="GO:0046982">
    <property type="term" value="F:protein heterodimerization activity"/>
    <property type="evidence" value="ECO:0007669"/>
    <property type="project" value="InterPro"/>
</dbReference>
<comment type="similarity">
    <text evidence="2">Belongs to the TAF11 family.</text>
</comment>
<name>A0A2X0P2B0_9BASI</name>
<protein>
    <submittedName>
        <fullName evidence="8">BQ5605_C002g01649 protein</fullName>
    </submittedName>
</protein>
<gene>
    <name evidence="8" type="primary">BQ5605_C002g01649</name>
    <name evidence="8" type="ORF">BQ5605_C002G01649</name>
</gene>
<dbReference type="Pfam" id="PF04719">
    <property type="entry name" value="TAFII28"/>
    <property type="match status" value="1"/>
</dbReference>
<evidence type="ECO:0000256" key="6">
    <source>
        <dbReference type="SAM" id="MobiDB-lite"/>
    </source>
</evidence>
<dbReference type="PANTHER" id="PTHR13218">
    <property type="entry name" value="TRANSCRIPTION INITIATION FACTOR TFIID SUBUNIT 11-RELATED"/>
    <property type="match status" value="1"/>
</dbReference>
<feature type="compositionally biased region" description="Basic residues" evidence="6">
    <location>
        <begin position="27"/>
        <end position="36"/>
    </location>
</feature>
<evidence type="ECO:0000313" key="9">
    <source>
        <dbReference type="Proteomes" id="UP000249464"/>
    </source>
</evidence>
<keyword evidence="9" id="KW-1185">Reference proteome</keyword>